<reference evidence="7" key="1">
    <citation type="submission" date="2016-10" db="EMBL/GenBank/DDBJ databases">
        <authorList>
            <person name="Varghese N."/>
            <person name="Submissions S."/>
        </authorList>
    </citation>
    <scope>NUCLEOTIDE SEQUENCE [LARGE SCALE GENOMIC DNA]</scope>
    <source>
        <strain evidence="7">DSM 26348</strain>
    </source>
</reference>
<feature type="region of interest" description="Disordered" evidence="5">
    <location>
        <begin position="544"/>
        <end position="612"/>
    </location>
</feature>
<dbReference type="Proteomes" id="UP000199518">
    <property type="component" value="Unassembled WGS sequence"/>
</dbReference>
<dbReference type="AlphaFoldDB" id="A0A1I3LE17"/>
<protein>
    <submittedName>
        <fullName evidence="6">p-ring protein</fullName>
    </submittedName>
</protein>
<evidence type="ECO:0000313" key="6">
    <source>
        <dbReference type="EMBL" id="SFI82625.1"/>
    </source>
</evidence>
<keyword evidence="4" id="KW-0975">Bacterial flagellum</keyword>
<dbReference type="InterPro" id="IPR016024">
    <property type="entry name" value="ARM-type_fold"/>
</dbReference>
<feature type="compositionally biased region" description="Low complexity" evidence="5">
    <location>
        <begin position="567"/>
        <end position="579"/>
    </location>
</feature>
<dbReference type="GO" id="GO:0009428">
    <property type="term" value="C:bacterial-type flagellum basal body, distal rod, P ring"/>
    <property type="evidence" value="ECO:0007669"/>
    <property type="project" value="InterPro"/>
</dbReference>
<dbReference type="GO" id="GO:0071973">
    <property type="term" value="P:bacterial-type flagellum-dependent cell motility"/>
    <property type="evidence" value="ECO:0007669"/>
    <property type="project" value="InterPro"/>
</dbReference>
<dbReference type="InterPro" id="IPR011989">
    <property type="entry name" value="ARM-like"/>
</dbReference>
<dbReference type="SUPFAM" id="SSF48371">
    <property type="entry name" value="ARM repeat"/>
    <property type="match status" value="1"/>
</dbReference>
<accession>A0A1I3LE17</accession>
<dbReference type="PANTHER" id="PTHR30381">
    <property type="entry name" value="FLAGELLAR P-RING PERIPLASMIC PROTEIN FLGI"/>
    <property type="match status" value="1"/>
</dbReference>
<dbReference type="STRING" id="1576369.SAMN05421753_112223"/>
<dbReference type="EMBL" id="FOQD01000012">
    <property type="protein sequence ID" value="SFI82625.1"/>
    <property type="molecule type" value="Genomic_DNA"/>
</dbReference>
<evidence type="ECO:0000256" key="1">
    <source>
        <dbReference type="ARBA" id="ARBA00002591"/>
    </source>
</evidence>
<keyword evidence="7" id="KW-1185">Reference proteome</keyword>
<comment type="function">
    <text evidence="1">Assembles around the rod to form the L-ring and probably protects the motor/basal body from shearing forces during rotation.</text>
</comment>
<sequence length="612" mass="67245">MSARCLGLLFVLCAACSGCHEFDLFPFYDKEQAQEKARQSNVRSALRGEDGHSRFVGEYIKIGDNGYIKVQGVGLVDRLDGTGEDPPASHLRTMLLEDLRRHEVKDPQKYISSANTALVVVTAYIPPICKKGDTIDVEITLPDGSESVSLAGGWLMPCYLKEMALMKGELHEGKEIVMASGPVLIDALGEQTSVSASALRRGRIPGGAKYVGDDRILTVAIKNEYRTVRMSKLLAERIGRRFHDYDEHGIRRPLAEAKTNARLEMSVHERYRDNYPRYLQCIRSMWLTESPVEKHMRMQELAEQVKFGPAAEEAALRLEAIGPEAIPTLKTGLTSPDLEARFHSGVALAYLGNTDGVPALEEAAAKEPAFRVFALAALSALPDGSAGESLRNLMNLESIETRYGAFRAFSTMSPNDPFIKGVQMDGHFSLHPVESTGHPLVHITRFKKAEVVVFKDDQEFLTPLVLRAGNRVIVQGTAHDHRVTVKRIAPGEQVQEKVVSSQVVDVISAASQLGATYPDIVEMLVQAERQHNLQGHLAIDELPQPGRVYERPRGGQSIPESVKIKSVSEGVTVGSEGVSPNLFNEKPPQDIQSDPEPSVPAAPKKPNLREDP</sequence>
<dbReference type="PRINTS" id="PR01010">
    <property type="entry name" value="FLGPRINGFLGI"/>
</dbReference>
<dbReference type="GO" id="GO:0030288">
    <property type="term" value="C:outer membrane-bounded periplasmic space"/>
    <property type="evidence" value="ECO:0007669"/>
    <property type="project" value="InterPro"/>
</dbReference>
<organism evidence="6 7">
    <name type="scientific">Planctomicrobium piriforme</name>
    <dbReference type="NCBI Taxonomy" id="1576369"/>
    <lineage>
        <taxon>Bacteria</taxon>
        <taxon>Pseudomonadati</taxon>
        <taxon>Planctomycetota</taxon>
        <taxon>Planctomycetia</taxon>
        <taxon>Planctomycetales</taxon>
        <taxon>Planctomycetaceae</taxon>
        <taxon>Planctomicrobium</taxon>
    </lineage>
</organism>
<evidence type="ECO:0000256" key="4">
    <source>
        <dbReference type="ARBA" id="ARBA00023143"/>
    </source>
</evidence>
<name>A0A1I3LE17_9PLAN</name>
<dbReference type="Gene3D" id="1.25.10.10">
    <property type="entry name" value="Leucine-rich Repeat Variant"/>
    <property type="match status" value="1"/>
</dbReference>
<dbReference type="GO" id="GO:0005198">
    <property type="term" value="F:structural molecule activity"/>
    <property type="evidence" value="ECO:0007669"/>
    <property type="project" value="InterPro"/>
</dbReference>
<evidence type="ECO:0000256" key="2">
    <source>
        <dbReference type="ARBA" id="ARBA00004117"/>
    </source>
</evidence>
<evidence type="ECO:0000256" key="5">
    <source>
        <dbReference type="SAM" id="MobiDB-lite"/>
    </source>
</evidence>
<evidence type="ECO:0000313" key="7">
    <source>
        <dbReference type="Proteomes" id="UP000199518"/>
    </source>
</evidence>
<proteinExistence type="predicted"/>
<evidence type="ECO:0000256" key="3">
    <source>
        <dbReference type="ARBA" id="ARBA00022729"/>
    </source>
</evidence>
<comment type="subcellular location">
    <subcellularLocation>
        <location evidence="2">Bacterial flagellum basal body</location>
    </subcellularLocation>
</comment>
<dbReference type="Pfam" id="PF02119">
    <property type="entry name" value="FlgI"/>
    <property type="match status" value="1"/>
</dbReference>
<dbReference type="InterPro" id="IPR001782">
    <property type="entry name" value="Flag_FlgI"/>
</dbReference>
<gene>
    <name evidence="6" type="ORF">SAMN05421753_112223</name>
</gene>
<dbReference type="PANTHER" id="PTHR30381:SF0">
    <property type="entry name" value="FLAGELLAR P-RING PROTEIN"/>
    <property type="match status" value="1"/>
</dbReference>
<keyword evidence="3" id="KW-0732">Signal</keyword>
<dbReference type="RefSeq" id="WP_175517591.1">
    <property type="nucleotide sequence ID" value="NZ_FOQD01000012.1"/>
</dbReference>